<sequence>MKYSDVAIGAIPHLTFMPIQIHYFFQFLHRKVAVEELKDLIGTPLKDPRPEKPRKNSQNTEEQGPVVTPLISLQVLLPQTKNTVHLITEESGLAVERKVLGSRLVEASL</sequence>
<name>A0A2H3H9Z5_FUSOX</name>
<dbReference type="AlphaFoldDB" id="A0A2H3H9Z5"/>
<organism evidence="2 3">
    <name type="scientific">Fusarium oxysporum f. sp. radicis-cucumerinum</name>
    <dbReference type="NCBI Taxonomy" id="327505"/>
    <lineage>
        <taxon>Eukaryota</taxon>
        <taxon>Fungi</taxon>
        <taxon>Dikarya</taxon>
        <taxon>Ascomycota</taxon>
        <taxon>Pezizomycotina</taxon>
        <taxon>Sordariomycetes</taxon>
        <taxon>Hypocreomycetidae</taxon>
        <taxon>Hypocreales</taxon>
        <taxon>Nectriaceae</taxon>
        <taxon>Fusarium</taxon>
        <taxon>Fusarium oxysporum species complex</taxon>
    </lineage>
</organism>
<reference evidence="2 3" key="2">
    <citation type="journal article" date="2017" name="Sci. Rep.">
        <title>A mobile pathogenicity chromosome in Fusarium oxysporum for infection of multiple cucurbit species.</title>
        <authorList>
            <person name="van Dam P."/>
            <person name="Fokkens L."/>
            <person name="Ayukawa Y."/>
            <person name="van der Gragt M."/>
            <person name="Ter Horst A."/>
            <person name="Brankovics B."/>
            <person name="Houterman P.M."/>
            <person name="Arie T."/>
            <person name="Rep M."/>
        </authorList>
    </citation>
    <scope>NUCLEOTIDE SEQUENCE [LARGE SCALE GENOMIC DNA]</scope>
    <source>
        <strain evidence="2 3">Forc016</strain>
    </source>
</reference>
<protein>
    <submittedName>
        <fullName evidence="2">Uncharacterized protein</fullName>
    </submittedName>
</protein>
<accession>A0A2H3H9Z5</accession>
<dbReference type="EMBL" id="MABQ02000005">
    <property type="protein sequence ID" value="PCD34833.1"/>
    <property type="molecule type" value="Genomic_DNA"/>
</dbReference>
<comment type="caution">
    <text evidence="2">The sequence shown here is derived from an EMBL/GenBank/DDBJ whole genome shotgun (WGS) entry which is preliminary data.</text>
</comment>
<evidence type="ECO:0000256" key="1">
    <source>
        <dbReference type="SAM" id="MobiDB-lite"/>
    </source>
</evidence>
<gene>
    <name evidence="2" type="ORF">AU210_007428</name>
</gene>
<dbReference type="Proteomes" id="UP000219602">
    <property type="component" value="Chromosome 7"/>
</dbReference>
<evidence type="ECO:0000313" key="2">
    <source>
        <dbReference type="EMBL" id="PCD34833.1"/>
    </source>
</evidence>
<proteinExistence type="predicted"/>
<evidence type="ECO:0000313" key="3">
    <source>
        <dbReference type="Proteomes" id="UP000219602"/>
    </source>
</evidence>
<feature type="region of interest" description="Disordered" evidence="1">
    <location>
        <begin position="43"/>
        <end position="66"/>
    </location>
</feature>
<reference evidence="2 3" key="1">
    <citation type="journal article" date="2016" name="Environ. Microbiol.">
        <title>Effector profiles distinguish formae speciales of Fusarium oxysporum.</title>
        <authorList>
            <person name="van Dam P."/>
            <person name="Fokkens L."/>
            <person name="Schmidt S.M."/>
            <person name="Linmans J.H."/>
            <person name="Kistler H.C."/>
            <person name="Ma L.J."/>
            <person name="Rep M."/>
        </authorList>
    </citation>
    <scope>NUCLEOTIDE SEQUENCE [LARGE SCALE GENOMIC DNA]</scope>
    <source>
        <strain evidence="2 3">Forc016</strain>
    </source>
</reference>